<evidence type="ECO:0000256" key="8">
    <source>
        <dbReference type="ARBA" id="ARBA00067690"/>
    </source>
</evidence>
<dbReference type="EMBL" id="JAZGQO010000009">
    <property type="protein sequence ID" value="KAK6177985.1"/>
    <property type="molecule type" value="Genomic_DNA"/>
</dbReference>
<dbReference type="GO" id="GO:1905515">
    <property type="term" value="P:non-motile cilium assembly"/>
    <property type="evidence" value="ECO:0007669"/>
    <property type="project" value="TreeGrafter"/>
</dbReference>
<dbReference type="InterPro" id="IPR035969">
    <property type="entry name" value="Rab-GAP_TBC_sf"/>
</dbReference>
<sequence>MTHQKGLEGDDLIKNIQQLVSSFEPHISELESTDQVKDVLLQLERNDEHFHKRELVKQLKSELNDVIDKNSMTGQVVSSGYDVDRSVKQRTDAIRSSKDYKEFKKKLHDDVKDAVEHIVLNYDSLKIEDQVRGSGLPQQRQGFMGSDDEDISSCGSIFCQGSVTMFDPDALKKIANELSISKSHQTKYDAMLKLNRIMSADMVNNNSWNYLRKQLLDVLSDPDEELTQLSQKFIAKAFTNTCHQTREIYSLLTEYLTYQFHTRDSNRQLLSNGLDTSKPENIKLLKAFRLMNEFQQEASNYWIRYPDKYLEEVVESTLKLFSVQQTLSTGVQSHLMPLHYLALVDPKAVWCIKWMHGNYSRRALLSLLKDYKQIVENAVYHCLHFFNKKNKDYKSNDIAESLSKLQVSSGATKRKQFYTSLELEYIYLIHSLCFIGRLLCFIDGRKFFPMKFKVKSDYSNPVTVTTLLKAFITIIVECPSVWDSKSESLDAASLMSEVLKELCECGKLKEIGFCHNDITTALLIPISQYLNNTIGKKLPSEEALLHVADILCVMASDSDGRQHLMYGEGGNMFSKSKTLPPIHYICEFTKKCLRKDLPAGISVPSRTVIGVYLYICRQLYIRCDGLHILLPYNLHTYIADAWLEASQAGDRAATPTQLDSQDTISRADDDNVLFWQDSLLGSLLNFASTARGILLLQQNKAINECVAYMYDRYKRKLQVGKFEKFGYGVMVTQVAATAPGISALQNTGYIQALMNEIWTCLECGESDVPVYAAKVWPVDVIERSSHKHLIRILNILSSFAAVYELLATKPLPVKDSYTFREIPDTIAAMLDRLIMVDSPAKIHSLFNYEHSHVFGLRALSVMVSCLDTSLLLQSQYKFQDVFLAAQAEDKTDSDQFIVDMLSAERNYILVSSFLIGGPSERILPPHSLEQGETQKPGVLYPYPMFSSYPVPKEYIPNLAGRSVMKQDNEMTKFLSASGRGEKKMAWLDRCRSLFFNLLTKKSDQVKGTLLQLLFEQTVQAMSQIKEEAVYPLTTFTGGENSIKSYNLSPLQLLGVKVAVRYGIHLKVVTTPTEATDSLTRLLKQTGAFFQQKSKHSKTSSTLLYQKGGYPGFDWFASTIFLMFNGDGDKAWRFLHKFSTLTVSGYLWMPRLHSSEDLPDSIVYTGIPPIFYSTAHNMEFVLQSELPTLASAFKMSGFTPAQICVHWLKQCFWNYFDWSDICQYLVLCIIMGVDYQVYICVAILKHLEKDILQHMQTHDLIIFLKENPIKKFRVAENLKYMKTLETKFRKIVLKDMVTMVTRKK</sequence>
<protein>
    <recommendedName>
        <fullName evidence="8">Protein broad-minded</fullName>
    </recommendedName>
    <alternativeName>
        <fullName evidence="9">TBC1 domain family member 32</fullName>
    </alternativeName>
</protein>
<organism evidence="13 14">
    <name type="scientific">Patella caerulea</name>
    <name type="common">Rayed Mediterranean limpet</name>
    <dbReference type="NCBI Taxonomy" id="87958"/>
    <lineage>
        <taxon>Eukaryota</taxon>
        <taxon>Metazoa</taxon>
        <taxon>Spiralia</taxon>
        <taxon>Lophotrochozoa</taxon>
        <taxon>Mollusca</taxon>
        <taxon>Gastropoda</taxon>
        <taxon>Patellogastropoda</taxon>
        <taxon>Patelloidea</taxon>
        <taxon>Patellidae</taxon>
        <taxon>Patella</taxon>
    </lineage>
</organism>
<dbReference type="PANTHER" id="PTHR13465">
    <property type="entry name" value="UPF0183 PROTEIN"/>
    <property type="match status" value="1"/>
</dbReference>
<dbReference type="Pfam" id="PF14961">
    <property type="entry name" value="BROMI"/>
    <property type="match status" value="1"/>
</dbReference>
<evidence type="ECO:0000256" key="3">
    <source>
        <dbReference type="ARBA" id="ARBA00022473"/>
    </source>
</evidence>
<dbReference type="GO" id="GO:0005737">
    <property type="term" value="C:cytoplasm"/>
    <property type="evidence" value="ECO:0007669"/>
    <property type="project" value="UniProtKB-SubCell"/>
</dbReference>
<dbReference type="GO" id="GO:0005929">
    <property type="term" value="C:cilium"/>
    <property type="evidence" value="ECO:0007669"/>
    <property type="project" value="UniProtKB-SubCell"/>
</dbReference>
<dbReference type="Proteomes" id="UP001347796">
    <property type="component" value="Unassembled WGS sequence"/>
</dbReference>
<evidence type="ECO:0000259" key="10">
    <source>
        <dbReference type="Pfam" id="PF14961"/>
    </source>
</evidence>
<name>A0AAN8JJF1_PATCE</name>
<comment type="function">
    <text evidence="7">Required for high-level Shh responses in the developing neural tube. Together with CDK20, controls the structure of the primary cilium by coordinating assembly of the ciliary membrane and axoneme, allowing GLI2 to be properly activated in response to Shh signaling.</text>
</comment>
<gene>
    <name evidence="13" type="ORF">SNE40_012834</name>
</gene>
<feature type="domain" description="BROMI middle region" evidence="10">
    <location>
        <begin position="171"/>
        <end position="844"/>
    </location>
</feature>
<evidence type="ECO:0000313" key="14">
    <source>
        <dbReference type="Proteomes" id="UP001347796"/>
    </source>
</evidence>
<comment type="caution">
    <text evidence="13">The sequence shown here is derived from an EMBL/GenBank/DDBJ whole genome shotgun (WGS) entry which is preliminary data.</text>
</comment>
<dbReference type="Pfam" id="PF23431">
    <property type="entry name" value="BROMI_N"/>
    <property type="match status" value="1"/>
</dbReference>
<evidence type="ECO:0000259" key="12">
    <source>
        <dbReference type="Pfam" id="PF23440"/>
    </source>
</evidence>
<evidence type="ECO:0000256" key="9">
    <source>
        <dbReference type="ARBA" id="ARBA00075916"/>
    </source>
</evidence>
<evidence type="ECO:0000256" key="1">
    <source>
        <dbReference type="ARBA" id="ARBA00004138"/>
    </source>
</evidence>
<comment type="subcellular location">
    <subcellularLocation>
        <location evidence="1">Cell projection</location>
        <location evidence="1">Cilium</location>
    </subcellularLocation>
    <subcellularLocation>
        <location evidence="2">Cytoplasm</location>
    </subcellularLocation>
</comment>
<reference evidence="13 14" key="1">
    <citation type="submission" date="2024-01" db="EMBL/GenBank/DDBJ databases">
        <title>The genome of the rayed Mediterranean limpet Patella caerulea (Linnaeus, 1758).</title>
        <authorList>
            <person name="Anh-Thu Weber A."/>
            <person name="Halstead-Nussloch G."/>
        </authorList>
    </citation>
    <scope>NUCLEOTIDE SEQUENCE [LARGE SCALE GENOMIC DNA]</scope>
    <source>
        <strain evidence="13">AATW-2023a</strain>
        <tissue evidence="13">Whole specimen</tissue>
    </source>
</reference>
<evidence type="ECO:0000259" key="11">
    <source>
        <dbReference type="Pfam" id="PF23431"/>
    </source>
</evidence>
<dbReference type="InterPro" id="IPR039156">
    <property type="entry name" value="PHAF1/BROMI"/>
</dbReference>
<dbReference type="InterPro" id="IPR032735">
    <property type="entry name" value="BROMI_M"/>
</dbReference>
<keyword evidence="3" id="KW-0217">Developmental protein</keyword>
<feature type="domain" description="BROMI N-terminal" evidence="11">
    <location>
        <begin position="16"/>
        <end position="123"/>
    </location>
</feature>
<dbReference type="PANTHER" id="PTHR13465:SF3">
    <property type="entry name" value="PROTEIN BROAD-MINDED"/>
    <property type="match status" value="1"/>
</dbReference>
<dbReference type="FunFam" id="1.10.472.80:FF:000031">
    <property type="entry name" value="TBC1 domain family, member 32"/>
    <property type="match status" value="1"/>
</dbReference>
<dbReference type="Pfam" id="PF23440">
    <property type="entry name" value="BROMI_C"/>
    <property type="match status" value="1"/>
</dbReference>
<proteinExistence type="predicted"/>
<keyword evidence="6" id="KW-0966">Cell projection</keyword>
<evidence type="ECO:0000256" key="4">
    <source>
        <dbReference type="ARBA" id="ARBA00022490"/>
    </source>
</evidence>
<keyword evidence="14" id="KW-1185">Reference proteome</keyword>
<evidence type="ECO:0000256" key="6">
    <source>
        <dbReference type="ARBA" id="ARBA00023273"/>
    </source>
</evidence>
<keyword evidence="4" id="KW-0963">Cytoplasm</keyword>
<evidence type="ECO:0000313" key="13">
    <source>
        <dbReference type="EMBL" id="KAK6177985.1"/>
    </source>
</evidence>
<dbReference type="Gene3D" id="1.10.472.80">
    <property type="entry name" value="Ypt/Rab-GAP domain of gyp1p, domain 3"/>
    <property type="match status" value="1"/>
</dbReference>
<evidence type="ECO:0000256" key="2">
    <source>
        <dbReference type="ARBA" id="ARBA00004496"/>
    </source>
</evidence>
<keyword evidence="5" id="KW-0969">Cilium</keyword>
<dbReference type="InterPro" id="IPR055391">
    <property type="entry name" value="BROMI_N"/>
</dbReference>
<evidence type="ECO:0000256" key="7">
    <source>
        <dbReference type="ARBA" id="ARBA00054310"/>
    </source>
</evidence>
<dbReference type="InterPro" id="IPR055392">
    <property type="entry name" value="BROMI_C"/>
</dbReference>
<dbReference type="SUPFAM" id="SSF47923">
    <property type="entry name" value="Ypt/Rab-GAP domain of gyp1p"/>
    <property type="match status" value="1"/>
</dbReference>
<feature type="domain" description="BROMI C-terminal Rab TBC-like" evidence="12">
    <location>
        <begin position="865"/>
        <end position="1296"/>
    </location>
</feature>
<accession>A0AAN8JJF1</accession>
<evidence type="ECO:0000256" key="5">
    <source>
        <dbReference type="ARBA" id="ARBA00023069"/>
    </source>
</evidence>